<evidence type="ECO:0000259" key="5">
    <source>
        <dbReference type="PROSITE" id="PS50111"/>
    </source>
</evidence>
<dbReference type="EMBL" id="HG917868">
    <property type="protein sequence ID" value="CDM67969.1"/>
    <property type="molecule type" value="Genomic_DNA"/>
</dbReference>
<keyword evidence="4" id="KW-1133">Transmembrane helix</keyword>
<organism evidence="7 8">
    <name type="scientific">Clostridium bornimense</name>
    <dbReference type="NCBI Taxonomy" id="1216932"/>
    <lineage>
        <taxon>Bacteria</taxon>
        <taxon>Bacillati</taxon>
        <taxon>Bacillota</taxon>
        <taxon>Clostridia</taxon>
        <taxon>Eubacteriales</taxon>
        <taxon>Clostridiaceae</taxon>
        <taxon>Clostridium</taxon>
    </lineage>
</organism>
<dbReference type="Gene3D" id="1.10.287.950">
    <property type="entry name" value="Methyl-accepting chemotaxis protein"/>
    <property type="match status" value="1"/>
</dbReference>
<proteinExistence type="inferred from homology"/>
<dbReference type="SMART" id="SM00304">
    <property type="entry name" value="HAMP"/>
    <property type="match status" value="1"/>
</dbReference>
<dbReference type="PANTHER" id="PTHR43531:SF11">
    <property type="entry name" value="METHYL-ACCEPTING CHEMOTAXIS PROTEIN 3"/>
    <property type="match status" value="1"/>
</dbReference>
<dbReference type="AlphaFoldDB" id="W6RWG2"/>
<feature type="transmembrane region" description="Helical" evidence="4">
    <location>
        <begin position="12"/>
        <end position="35"/>
    </location>
</feature>
<keyword evidence="4" id="KW-0812">Transmembrane</keyword>
<dbReference type="Proteomes" id="UP000019426">
    <property type="component" value="Chromosome M2/40_rep1"/>
</dbReference>
<gene>
    <name evidence="7" type="ORF">CM240_0804</name>
</gene>
<feature type="domain" description="HAMP" evidence="6">
    <location>
        <begin position="344"/>
        <end position="399"/>
    </location>
</feature>
<dbReference type="SMART" id="SM00283">
    <property type="entry name" value="MA"/>
    <property type="match status" value="1"/>
</dbReference>
<dbReference type="KEGG" id="clt:CM240_0804"/>
<dbReference type="Gene3D" id="6.10.340.10">
    <property type="match status" value="1"/>
</dbReference>
<dbReference type="HOGENOM" id="CLU_000445_107_19_9"/>
<keyword evidence="3" id="KW-0807">Transducer</keyword>
<dbReference type="PATRIC" id="fig|1216932.3.peg.789"/>
<dbReference type="PROSITE" id="PS50885">
    <property type="entry name" value="HAMP"/>
    <property type="match status" value="1"/>
</dbReference>
<dbReference type="InterPro" id="IPR003660">
    <property type="entry name" value="HAMP_dom"/>
</dbReference>
<evidence type="ECO:0000256" key="2">
    <source>
        <dbReference type="ARBA" id="ARBA00029447"/>
    </source>
</evidence>
<keyword evidence="8" id="KW-1185">Reference proteome</keyword>
<dbReference type="CDD" id="cd12913">
    <property type="entry name" value="PDC1_MCP_like"/>
    <property type="match status" value="1"/>
</dbReference>
<dbReference type="eggNOG" id="COG0840">
    <property type="taxonomic scope" value="Bacteria"/>
</dbReference>
<dbReference type="RefSeq" id="WP_044036668.1">
    <property type="nucleotide sequence ID" value="NZ_HG917868.1"/>
</dbReference>
<dbReference type="PANTHER" id="PTHR43531">
    <property type="entry name" value="PROTEIN ICFG"/>
    <property type="match status" value="1"/>
</dbReference>
<dbReference type="CDD" id="cd06225">
    <property type="entry name" value="HAMP"/>
    <property type="match status" value="1"/>
</dbReference>
<name>W6RWG2_9CLOT</name>
<dbReference type="GO" id="GO:0007165">
    <property type="term" value="P:signal transduction"/>
    <property type="evidence" value="ECO:0007669"/>
    <property type="project" value="UniProtKB-KW"/>
</dbReference>
<feature type="domain" description="Methyl-accepting transducer" evidence="5">
    <location>
        <begin position="411"/>
        <end position="588"/>
    </location>
</feature>
<evidence type="ECO:0000256" key="3">
    <source>
        <dbReference type="PROSITE-ProRule" id="PRU00284"/>
    </source>
</evidence>
<accession>W6RWG2</accession>
<dbReference type="GO" id="GO:0006935">
    <property type="term" value="P:chemotaxis"/>
    <property type="evidence" value="ECO:0007669"/>
    <property type="project" value="UniProtKB-KW"/>
</dbReference>
<dbReference type="STRING" id="1216932.CM240_0804"/>
<dbReference type="Pfam" id="PF00672">
    <property type="entry name" value="HAMP"/>
    <property type="match status" value="1"/>
</dbReference>
<dbReference type="InterPro" id="IPR004089">
    <property type="entry name" value="MCPsignal_dom"/>
</dbReference>
<feature type="transmembrane region" description="Helical" evidence="4">
    <location>
        <begin position="324"/>
        <end position="343"/>
    </location>
</feature>
<sequence length="705" mass="77933">MKKRKFKLMLSLKISLAVSIILIISYATIFTSVLMGQYNDSISKAETTAKDMISVYSDQIGTEIKSLENISKTLKSFIEQEMRSGKKDRNSIIEIQKQLLENYSNLYGVAVTFEANNFDGDDAAYVGKEGAGSNGELQSYVIRNGDGYKVLQSKSSKPDSEWYTNPRISRKTYISDPKQYSIDGNEVNLVTLSVPILSNDNIVLGVVSLDIEINIFQELIETMNPIGGTAQLLSEEGIFVANTESPESIMKDARELGEPWVTVTQATNNEKDINEYLDSDSIDGKVLEITSDIKIDGEKLGWKLCSTIPKDNIIENVKKEIVSVYIKAIIFLIITILFIIFIINKVVKRIKYAENHLNTLSNGDLTKEIDVAMLKSNDEIGNMMRSMNVMQETLRNIVNNIQNECNIVAESIENTDVQIETLKEKIEDVSLTTEEIAAGMEETAASTEEVNASSMEMKRDINDVVKEAENGVKSSITIADKASNLKADAIELEKNAKEVRRKLSTNLQIALEKSKSVEKINVLTKGILEIAEQTNLLSLNAAIEASRAGEAGKGFGVVANEIKELADISRNNVKEIQGITNIVIESVEGLKKSSLEVINFIDNQVIPDYQKLLSTGINYNDDADLFNNLLNGVKNVSCELLGNIEGMVQAIDEITVAATEGAEGTLVITDKVEEIVNLSDSVMKNSKKTKVCTEKLLSEISRFKN</sequence>
<evidence type="ECO:0000256" key="4">
    <source>
        <dbReference type="SAM" id="Phobius"/>
    </source>
</evidence>
<reference evidence="7 8" key="1">
    <citation type="submission" date="2013-11" db="EMBL/GenBank/DDBJ databases">
        <title>Complete genome sequence of Clostridum sp. M2/40.</title>
        <authorList>
            <person name="Wibberg D."/>
            <person name="Puehler A."/>
            <person name="Schlueter A."/>
        </authorList>
    </citation>
    <scope>NUCLEOTIDE SEQUENCE [LARGE SCALE GENOMIC DNA]</scope>
    <source>
        <strain evidence="8">M2/40</strain>
    </source>
</reference>
<comment type="similarity">
    <text evidence="2">Belongs to the methyl-accepting chemotaxis (MCP) protein family.</text>
</comment>
<dbReference type="Pfam" id="PF22673">
    <property type="entry name" value="MCP-like_PDC_1"/>
    <property type="match status" value="1"/>
</dbReference>
<dbReference type="SUPFAM" id="SSF58104">
    <property type="entry name" value="Methyl-accepting chemotaxis protein (MCP) signaling domain"/>
    <property type="match status" value="1"/>
</dbReference>
<evidence type="ECO:0000313" key="8">
    <source>
        <dbReference type="Proteomes" id="UP000019426"/>
    </source>
</evidence>
<dbReference type="Pfam" id="PF00015">
    <property type="entry name" value="MCPsignal"/>
    <property type="match status" value="1"/>
</dbReference>
<dbReference type="Gene3D" id="3.30.450.20">
    <property type="entry name" value="PAS domain"/>
    <property type="match status" value="2"/>
</dbReference>
<dbReference type="PROSITE" id="PS50111">
    <property type="entry name" value="CHEMOTAXIS_TRANSDUC_2"/>
    <property type="match status" value="1"/>
</dbReference>
<dbReference type="GO" id="GO:0005886">
    <property type="term" value="C:plasma membrane"/>
    <property type="evidence" value="ECO:0007669"/>
    <property type="project" value="TreeGrafter"/>
</dbReference>
<evidence type="ECO:0000256" key="1">
    <source>
        <dbReference type="ARBA" id="ARBA00022500"/>
    </source>
</evidence>
<evidence type="ECO:0000259" key="6">
    <source>
        <dbReference type="PROSITE" id="PS50885"/>
    </source>
</evidence>
<protein>
    <submittedName>
        <fullName evidence="7">Methyl-accepting chemotaxis sensory transducer</fullName>
    </submittedName>
</protein>
<keyword evidence="1" id="KW-0145">Chemotaxis</keyword>
<dbReference type="InterPro" id="IPR051310">
    <property type="entry name" value="MCP_chemotaxis"/>
</dbReference>
<evidence type="ECO:0000313" key="7">
    <source>
        <dbReference type="EMBL" id="CDM67969.1"/>
    </source>
</evidence>
<dbReference type="OrthoDB" id="9762005at2"/>
<dbReference type="GO" id="GO:0004888">
    <property type="term" value="F:transmembrane signaling receptor activity"/>
    <property type="evidence" value="ECO:0007669"/>
    <property type="project" value="TreeGrafter"/>
</dbReference>
<keyword evidence="4" id="KW-0472">Membrane</keyword>